<evidence type="ECO:0000256" key="1">
    <source>
        <dbReference type="SAM" id="MobiDB-lite"/>
    </source>
</evidence>
<accession>A0A7J6L2R0</accession>
<dbReference type="EMBL" id="JABANN010000810">
    <property type="protein sequence ID" value="KAF4653437.1"/>
    <property type="molecule type" value="Genomic_DNA"/>
</dbReference>
<organism evidence="2 3">
    <name type="scientific">Perkinsus olseni</name>
    <name type="common">Perkinsus atlanticus</name>
    <dbReference type="NCBI Taxonomy" id="32597"/>
    <lineage>
        <taxon>Eukaryota</taxon>
        <taxon>Sar</taxon>
        <taxon>Alveolata</taxon>
        <taxon>Perkinsozoa</taxon>
        <taxon>Perkinsea</taxon>
        <taxon>Perkinsida</taxon>
        <taxon>Perkinsidae</taxon>
        <taxon>Perkinsus</taxon>
    </lineage>
</organism>
<evidence type="ECO:0000313" key="3">
    <source>
        <dbReference type="Proteomes" id="UP000572268"/>
    </source>
</evidence>
<evidence type="ECO:0000313" key="2">
    <source>
        <dbReference type="EMBL" id="KAF4653437.1"/>
    </source>
</evidence>
<reference evidence="2 3" key="1">
    <citation type="submission" date="2020-04" db="EMBL/GenBank/DDBJ databases">
        <title>Perkinsus olseni comparative genomics.</title>
        <authorList>
            <person name="Bogema D.R."/>
        </authorList>
    </citation>
    <scope>NUCLEOTIDE SEQUENCE [LARGE SCALE GENOMIC DNA]</scope>
    <source>
        <strain evidence="2">ATCC PRA-31</strain>
    </source>
</reference>
<gene>
    <name evidence="2" type="ORF">FOL46_009208</name>
</gene>
<sequence>MTKLDQSLITELKTLMKKKDIYRLVSLDDVLAGQSGVKKIDVYRARYLRNTCPNVFCDRTVSLGYVGSSTRTVFDMGFSSDGDVVRTTLSGRKLCGIFIDKTLVDLSWEEFSSKVNNKLEKLVVAARDITEIINECPTSYWMVCGWVMYGQTVNSSGEIIVSNFKKAHVIDLIPCMTPETREIVESKMIKGDMVTSSTPNHVPDGSDADNGGPSDAQ</sequence>
<proteinExistence type="predicted"/>
<dbReference type="AlphaFoldDB" id="A0A7J6L2R0"/>
<name>A0A7J6L2R0_PEROL</name>
<comment type="caution">
    <text evidence="2">The sequence shown here is derived from an EMBL/GenBank/DDBJ whole genome shotgun (WGS) entry which is preliminary data.</text>
</comment>
<dbReference type="Proteomes" id="UP000572268">
    <property type="component" value="Unassembled WGS sequence"/>
</dbReference>
<protein>
    <submittedName>
        <fullName evidence="2">Uncharacterized protein</fullName>
    </submittedName>
</protein>
<feature type="region of interest" description="Disordered" evidence="1">
    <location>
        <begin position="194"/>
        <end position="217"/>
    </location>
</feature>